<comment type="function">
    <text evidence="1 9 10">DNA-dependent RNA polymerase catalyzes the transcription of DNA into RNA using the four ribonucleoside triphosphates as substrates.</text>
</comment>
<dbReference type="PANTHER" id="PTHR19376">
    <property type="entry name" value="DNA-DIRECTED RNA POLYMERASE"/>
    <property type="match status" value="1"/>
</dbReference>
<reference evidence="13 14" key="1">
    <citation type="submission" date="2017-02" db="EMBL/GenBank/DDBJ databases">
        <title>A draft genome of 'Candidatus Phytoplasma aurantifolia' the agent of the witches-broom disease of lime.</title>
        <authorList>
            <person name="Foissac X."/>
            <person name="Carle P."/>
        </authorList>
    </citation>
    <scope>NUCLEOTIDE SEQUENCE [LARGE SCALE GENOMIC DNA]</scope>
    <source>
        <strain evidence="13 14">WBDL</strain>
    </source>
</reference>
<dbReference type="InterPro" id="IPR038120">
    <property type="entry name" value="Rpb1_funnel_sf"/>
</dbReference>
<dbReference type="Pfam" id="PF00623">
    <property type="entry name" value="RNA_pol_Rpb1_2"/>
    <property type="match status" value="2"/>
</dbReference>
<comment type="cofactor">
    <cofactor evidence="9">
        <name>Zn(2+)</name>
        <dbReference type="ChEBI" id="CHEBI:29105"/>
    </cofactor>
    <text evidence="9">Binds 2 Zn(2+) ions per subunit.</text>
</comment>
<reference evidence="12 15" key="2">
    <citation type="journal article" date="2023" name="Int. J. Syst. Evol. Microbiol.">
        <title>The observation of taxonomic boundaries for the 16SrII and 16SrXXV phytoplasmas using genome-based delimitation.</title>
        <authorList>
            <person name="Rodrigues Jardim B."/>
            <person name="Tran-Nguyen L.T.T."/>
            <person name="Gambley C."/>
            <person name="Al-Sadi A.M."/>
            <person name="Al-Subhi A.M."/>
            <person name="Foissac X."/>
            <person name="Salar P."/>
            <person name="Cai H."/>
            <person name="Yang J.Y."/>
            <person name="Davis R."/>
            <person name="Jones L."/>
            <person name="Rodoni B."/>
            <person name="Constable F.E."/>
        </authorList>
    </citation>
    <scope>NUCLEOTIDE SEQUENCE [LARGE SCALE GENOMIC DNA]</scope>
    <source>
        <strain evidence="12">BAWM-OMN-P75</strain>
    </source>
</reference>
<comment type="similarity">
    <text evidence="2 9 10">Belongs to the RNA polymerase beta' chain family.</text>
</comment>
<dbReference type="GO" id="GO:0000287">
    <property type="term" value="F:magnesium ion binding"/>
    <property type="evidence" value="ECO:0007669"/>
    <property type="project" value="UniProtKB-UniRule"/>
</dbReference>
<keyword evidence="15" id="KW-1185">Reference proteome</keyword>
<dbReference type="Gene3D" id="2.40.50.100">
    <property type="match status" value="1"/>
</dbReference>
<keyword evidence="4 9" id="KW-0808">Transferase</keyword>
<sequence length="1377" mass="156191">MLNMKIEDFTLTKRTLKNLKSIGINSLNDINNYHLNELVSLLNEESFQEFIVILKKYGLPESLNNLNLNQEVLDILCQNNIFNCFSLLTTDKDVLLRLFSYNRSHQDLLMNILNLYNGSKKNFNQKIDNSVADIEDIILKNENNENASASSWIIDKAIFANNSNREYDYFKIRLSSPHEIRQKSYGEVVNYETINYRTAKPEKGGLFCPIIFGPVQDLQCICSKKQTLKKGQICSKCGVEITEQLVRRERMGHIDLAAPVVHTWFLNSLPSRLAILLGMKAKELAEIVYYVSYIVINPGNSDLTKYSIISELEYGQYLERCDNNFVALTGAEAVKTMLKELNMAETIQSLRLELKQASKQKRDLIVKRLELMESFYHSDNKPEWIVLEAINVIPPSLRPIVALEQGVRFASADINDLYRRILNRNNRLKRQLKQNAPRLIIKNEKRMLQEAVDALFDNAKSSKKSTSNIERNKPLKSLSEMLRGKQGRFRQNLLGKRVDYSGRSVIIVGPDLKLHQCGIPRQMAIVLFKPFVLNKLQESKGIDKKSANILYEKMNEHVWKLLEEVVQEHPVLLNRAPTLHRQGLQGFQVKLIDGKAIRLHPLVTLAFNADFDGDQMAVYVPLSVEAQAEARLLMLSSYNILDPKNGSPVLSPSQDMVLGNYYLTIEETRKRIIKGYNSDSRNEQHRYKHRNEGKVFNDLQEAELAFYNKQIALHTRILVRVSNISSYFDDNQKNKYLVTTLGKLIFNSILPNDFPYLQEPTIFNLEIKTPDVYFIPKGVHLNEYLNNIPAPEPFKKRFLSLIIDRVFKRSNISETSKMLDDIKNLGFKYSTMSGVTISHADINVYSKKDELIAQVENKIIEIEKWHDKGFLTTSEKKSLIIQEWKNVRNVIQEGLMQEFNQDNHLFMISDSGARGNVSNFAQLSGMRGLMHSPTNNQLEIPVKSSFKEGLNVHEFFISTHGARKVSTDTALKTAESGYLTRRLVDVAQDVIIMLNDCGSDKGVYVTSLEQDGKEIILLQQRLFGRYIAQSIVDPLNKQVIVNFGELITREIAENIVKIGFLSVKIRSVLTCNSDYGICAKCYGLNLATNKAVEIGEAVGIIAAQSIGEPGTQLTMRTFHTGGVLSVSDITQGLPRIQELFEARKPKGKALISEYDGVIKEIKSSNLYSSDIIIVSAINPQQEYIYTVDSNLDILVNDGMAIKAGQRLTSGSIDLRELLRISSVVTTQKYILEEVQQVYQSQSVYISDKHIEIIIRQMFKQILVISEGDSNLLPGSEVSIKEFKRINMQLIKQNKKLAAGRPIVLGITRSSLKSDSLLSAASFQETTKILIDATIKGQKDFLLGLKENVILGGLIPAGTGILNHSLFEYPLTEEDKNK</sequence>
<evidence type="ECO:0000256" key="3">
    <source>
        <dbReference type="ARBA" id="ARBA00022478"/>
    </source>
</evidence>
<evidence type="ECO:0000256" key="7">
    <source>
        <dbReference type="ARBA" id="ARBA00023163"/>
    </source>
</evidence>
<dbReference type="InterPro" id="IPR045867">
    <property type="entry name" value="DNA-dir_RpoC_beta_prime"/>
</dbReference>
<comment type="cofactor">
    <cofactor evidence="9">
        <name>Mg(2+)</name>
        <dbReference type="ChEBI" id="CHEBI:18420"/>
    </cofactor>
    <text evidence="9">Binds 1 Mg(2+) ion per subunit.</text>
</comment>
<dbReference type="Gene3D" id="1.10.40.90">
    <property type="match status" value="1"/>
</dbReference>
<evidence type="ECO:0000256" key="2">
    <source>
        <dbReference type="ARBA" id="ARBA00006460"/>
    </source>
</evidence>
<feature type="binding site" evidence="9">
    <location>
        <position position="1071"/>
    </location>
    <ligand>
        <name>Zn(2+)</name>
        <dbReference type="ChEBI" id="CHEBI:29105"/>
        <label>2</label>
    </ligand>
</feature>
<dbReference type="GO" id="GO:0003899">
    <property type="term" value="F:DNA-directed RNA polymerase activity"/>
    <property type="evidence" value="ECO:0007669"/>
    <property type="project" value="UniProtKB-UniRule"/>
</dbReference>
<dbReference type="STRING" id="180978.B2G44_00180"/>
<feature type="binding site" evidence="9">
    <location>
        <position position="222"/>
    </location>
    <ligand>
        <name>Zn(2+)</name>
        <dbReference type="ChEBI" id="CHEBI:29105"/>
        <label>1</label>
    </ligand>
</feature>
<evidence type="ECO:0000313" key="14">
    <source>
        <dbReference type="Proteomes" id="UP000189722"/>
    </source>
</evidence>
<dbReference type="Proteomes" id="UP001383392">
    <property type="component" value="Unassembled WGS sequence"/>
</dbReference>
<dbReference type="Gene3D" id="1.10.274.100">
    <property type="entry name" value="RNA polymerase Rpb1, domain 3"/>
    <property type="match status" value="1"/>
</dbReference>
<feature type="binding site" evidence="9">
    <location>
        <position position="610"/>
    </location>
    <ligand>
        <name>Mg(2+)</name>
        <dbReference type="ChEBI" id="CHEBI:18420"/>
    </ligand>
</feature>
<keyword evidence="9" id="KW-0460">Magnesium</keyword>
<dbReference type="InterPro" id="IPR012754">
    <property type="entry name" value="DNA-dir_RpoC_beta_prime_bact"/>
</dbReference>
<dbReference type="Proteomes" id="UP000189722">
    <property type="component" value="Unassembled WGS sequence"/>
</dbReference>
<feature type="domain" description="RNA polymerase N-terminal" evidence="11">
    <location>
        <begin position="383"/>
        <end position="664"/>
    </location>
</feature>
<dbReference type="Pfam" id="PF04983">
    <property type="entry name" value="RNA_pol_Rpb1_3"/>
    <property type="match status" value="1"/>
</dbReference>
<dbReference type="Pfam" id="PF04997">
    <property type="entry name" value="RNA_pol_Rpb1_1"/>
    <property type="match status" value="1"/>
</dbReference>
<dbReference type="InterPro" id="IPR006592">
    <property type="entry name" value="RNA_pol_N"/>
</dbReference>
<dbReference type="InterPro" id="IPR044893">
    <property type="entry name" value="RNA_pol_Rpb1_clamp_domain"/>
</dbReference>
<protein>
    <recommendedName>
        <fullName evidence="9">DNA-directed RNA polymerase subunit beta'</fullName>
        <shortName evidence="9">RNAP subunit beta'</shortName>
        <ecNumber evidence="9">2.7.7.6</ecNumber>
    </recommendedName>
    <alternativeName>
        <fullName evidence="9">RNA polymerase subunit beta'</fullName>
    </alternativeName>
    <alternativeName>
        <fullName evidence="9">Transcriptase subunit beta'</fullName>
    </alternativeName>
</protein>
<dbReference type="InterPro" id="IPR007081">
    <property type="entry name" value="RNA_pol_Rpb1_5"/>
</dbReference>
<keyword evidence="7 9" id="KW-0804">Transcription</keyword>
<dbReference type="NCBIfam" id="TIGR02386">
    <property type="entry name" value="rpoC_TIGR"/>
    <property type="match status" value="1"/>
</dbReference>
<comment type="caution">
    <text evidence="13">The sequence shown here is derived from an EMBL/GenBank/DDBJ whole genome shotgun (WGS) entry which is preliminary data.</text>
</comment>
<accession>A0A1S9M5N8</accession>
<keyword evidence="6 9" id="KW-0479">Metal-binding</keyword>
<evidence type="ECO:0000256" key="10">
    <source>
        <dbReference type="RuleBase" id="RU004279"/>
    </source>
</evidence>
<dbReference type="EC" id="2.7.7.6" evidence="9"/>
<feature type="binding site" evidence="9">
    <location>
        <position position="1078"/>
    </location>
    <ligand>
        <name>Zn(2+)</name>
        <dbReference type="ChEBI" id="CHEBI:29105"/>
        <label>2</label>
    </ligand>
</feature>
<evidence type="ECO:0000313" key="12">
    <source>
        <dbReference type="EMBL" id="MEK0308891.1"/>
    </source>
</evidence>
<evidence type="ECO:0000256" key="9">
    <source>
        <dbReference type="HAMAP-Rule" id="MF_01322"/>
    </source>
</evidence>
<evidence type="ECO:0000256" key="8">
    <source>
        <dbReference type="ARBA" id="ARBA00048552"/>
    </source>
</evidence>
<dbReference type="Gene3D" id="2.40.40.20">
    <property type="match status" value="1"/>
</dbReference>
<dbReference type="Pfam" id="PF04998">
    <property type="entry name" value="RNA_pol_Rpb1_5"/>
    <property type="match status" value="1"/>
</dbReference>
<comment type="subunit">
    <text evidence="9">The RNAP catalytic core consists of 2 alpha, 1 beta, 1 beta' and 1 omega subunit. When a sigma factor is associated with the core the holoenzyme is formed, which can initiate transcription.</text>
</comment>
<dbReference type="GO" id="GO:0006351">
    <property type="term" value="P:DNA-templated transcription"/>
    <property type="evidence" value="ECO:0007669"/>
    <property type="project" value="UniProtKB-UniRule"/>
</dbReference>
<dbReference type="Gene3D" id="1.10.132.30">
    <property type="match status" value="1"/>
</dbReference>
<proteinExistence type="inferred from homology"/>
<dbReference type="Gene3D" id="1.10.1790.20">
    <property type="match status" value="1"/>
</dbReference>
<dbReference type="EMBL" id="MWKN01000002">
    <property type="protein sequence ID" value="OOP60564.1"/>
    <property type="molecule type" value="Genomic_DNA"/>
</dbReference>
<feature type="binding site" evidence="9">
    <location>
        <position position="997"/>
    </location>
    <ligand>
        <name>Zn(2+)</name>
        <dbReference type="ChEBI" id="CHEBI:29105"/>
        <label>2</label>
    </ligand>
</feature>
<dbReference type="Gene3D" id="4.10.860.120">
    <property type="entry name" value="RNA polymerase II, clamp domain"/>
    <property type="match status" value="1"/>
</dbReference>
<keyword evidence="3 9" id="KW-0240">DNA-directed RNA polymerase</keyword>
<dbReference type="InterPro" id="IPR042102">
    <property type="entry name" value="RNA_pol_Rpb1_3_sf"/>
</dbReference>
<name>A0A1S9M5N8_9MOLU</name>
<evidence type="ECO:0000313" key="13">
    <source>
        <dbReference type="EMBL" id="OOP60564.1"/>
    </source>
</evidence>
<dbReference type="SUPFAM" id="SSF47789">
    <property type="entry name" value="C-terminal domain of RNA polymerase alpha subunit"/>
    <property type="match status" value="1"/>
</dbReference>
<keyword evidence="9" id="KW-0862">Zinc</keyword>
<feature type="binding site" evidence="9">
    <location>
        <position position="1081"/>
    </location>
    <ligand>
        <name>Zn(2+)</name>
        <dbReference type="ChEBI" id="CHEBI:29105"/>
        <label>2</label>
    </ligand>
</feature>
<dbReference type="SUPFAM" id="SSF64484">
    <property type="entry name" value="beta and beta-prime subunits of DNA dependent RNA-polymerase"/>
    <property type="match status" value="1"/>
</dbReference>
<evidence type="ECO:0000256" key="4">
    <source>
        <dbReference type="ARBA" id="ARBA00022679"/>
    </source>
</evidence>
<dbReference type="InterPro" id="IPR007083">
    <property type="entry name" value="RNA_pol_Rpb1_4"/>
</dbReference>
<dbReference type="Gene3D" id="1.10.150.390">
    <property type="match status" value="1"/>
</dbReference>
<dbReference type="InterPro" id="IPR000722">
    <property type="entry name" value="RNA_pol_asu"/>
</dbReference>
<dbReference type="SMART" id="SM00663">
    <property type="entry name" value="RPOLA_N"/>
    <property type="match status" value="1"/>
</dbReference>
<dbReference type="EMBL" id="JAOSJG010000001">
    <property type="protein sequence ID" value="MEK0308891.1"/>
    <property type="molecule type" value="Genomic_DNA"/>
</dbReference>
<dbReference type="OrthoDB" id="9815296at2"/>
<evidence type="ECO:0000259" key="11">
    <source>
        <dbReference type="SMART" id="SM00663"/>
    </source>
</evidence>
<dbReference type="PANTHER" id="PTHR19376:SF54">
    <property type="entry name" value="DNA-DIRECTED RNA POLYMERASE SUBUNIT BETA"/>
    <property type="match status" value="1"/>
</dbReference>
<comment type="catalytic activity">
    <reaction evidence="8 9 10">
        <text>RNA(n) + a ribonucleoside 5'-triphosphate = RNA(n+1) + diphosphate</text>
        <dbReference type="Rhea" id="RHEA:21248"/>
        <dbReference type="Rhea" id="RHEA-COMP:14527"/>
        <dbReference type="Rhea" id="RHEA-COMP:17342"/>
        <dbReference type="ChEBI" id="CHEBI:33019"/>
        <dbReference type="ChEBI" id="CHEBI:61557"/>
        <dbReference type="ChEBI" id="CHEBI:140395"/>
        <dbReference type="EC" id="2.7.7.6"/>
    </reaction>
</comment>
<dbReference type="GO" id="GO:0000428">
    <property type="term" value="C:DNA-directed RNA polymerase complex"/>
    <property type="evidence" value="ECO:0007669"/>
    <property type="project" value="UniProtKB-KW"/>
</dbReference>
<dbReference type="GO" id="GO:0003677">
    <property type="term" value="F:DNA binding"/>
    <property type="evidence" value="ECO:0007669"/>
    <property type="project" value="UniProtKB-UniRule"/>
</dbReference>
<feature type="binding site" evidence="9">
    <location>
        <position position="614"/>
    </location>
    <ligand>
        <name>Mg(2+)</name>
        <dbReference type="ChEBI" id="CHEBI:18420"/>
    </ligand>
</feature>
<dbReference type="GO" id="GO:0008270">
    <property type="term" value="F:zinc ion binding"/>
    <property type="evidence" value="ECO:0007669"/>
    <property type="project" value="UniProtKB-UniRule"/>
</dbReference>
<gene>
    <name evidence="9 12" type="primary">rpoC</name>
    <name evidence="13" type="ORF">B2G44_00180</name>
    <name evidence="12" type="ORF">OC712_00075</name>
</gene>
<keyword evidence="5 9" id="KW-0548">Nucleotidyltransferase</keyword>
<dbReference type="CDD" id="cd01609">
    <property type="entry name" value="RNAP_beta'_N"/>
    <property type="match status" value="1"/>
</dbReference>
<feature type="binding site" evidence="9">
    <location>
        <position position="234"/>
    </location>
    <ligand>
        <name>Zn(2+)</name>
        <dbReference type="ChEBI" id="CHEBI:29105"/>
        <label>1</label>
    </ligand>
</feature>
<feature type="binding site" evidence="9">
    <location>
        <position position="220"/>
    </location>
    <ligand>
        <name>Zn(2+)</name>
        <dbReference type="ChEBI" id="CHEBI:29105"/>
        <label>1</label>
    </ligand>
</feature>
<evidence type="ECO:0000256" key="1">
    <source>
        <dbReference type="ARBA" id="ARBA00004026"/>
    </source>
</evidence>
<feature type="binding site" evidence="9">
    <location>
        <position position="237"/>
    </location>
    <ligand>
        <name>Zn(2+)</name>
        <dbReference type="ChEBI" id="CHEBI:29105"/>
        <label>1</label>
    </ligand>
</feature>
<dbReference type="InterPro" id="IPR007080">
    <property type="entry name" value="RNA_pol_Rpb1_1"/>
</dbReference>
<evidence type="ECO:0000256" key="6">
    <source>
        <dbReference type="ARBA" id="ARBA00022723"/>
    </source>
</evidence>
<feature type="binding site" evidence="9">
    <location>
        <position position="612"/>
    </location>
    <ligand>
        <name>Mg(2+)</name>
        <dbReference type="ChEBI" id="CHEBI:18420"/>
    </ligand>
</feature>
<dbReference type="Pfam" id="PF05000">
    <property type="entry name" value="RNA_pol_Rpb1_4"/>
    <property type="match status" value="1"/>
</dbReference>
<dbReference type="CDD" id="cd02655">
    <property type="entry name" value="RNAP_beta'_C"/>
    <property type="match status" value="1"/>
</dbReference>
<evidence type="ECO:0000256" key="5">
    <source>
        <dbReference type="ARBA" id="ARBA00022695"/>
    </source>
</evidence>
<dbReference type="RefSeq" id="WP_078122855.1">
    <property type="nucleotide sequence ID" value="NZ_JAOSJG010000001.1"/>
</dbReference>
<organism evidence="13 14">
    <name type="scientific">Candidatus Phytoplasma citri</name>
    <dbReference type="NCBI Taxonomy" id="180978"/>
    <lineage>
        <taxon>Bacteria</taxon>
        <taxon>Bacillati</taxon>
        <taxon>Mycoplasmatota</taxon>
        <taxon>Mollicutes</taxon>
        <taxon>Acholeplasmatales</taxon>
        <taxon>Acholeplasmataceae</taxon>
        <taxon>Candidatus Phytoplasma</taxon>
        <taxon>16SrII (Peanut WB group)</taxon>
    </lineage>
</organism>
<dbReference type="InterPro" id="IPR007066">
    <property type="entry name" value="RNA_pol_Rpb1_3"/>
</dbReference>
<dbReference type="HAMAP" id="MF_01322">
    <property type="entry name" value="RNApol_bact_RpoC"/>
    <property type="match status" value="1"/>
</dbReference>
<evidence type="ECO:0000313" key="15">
    <source>
        <dbReference type="Proteomes" id="UP001383392"/>
    </source>
</evidence>